<proteinExistence type="predicted"/>
<dbReference type="RefSeq" id="WP_238306742.1">
    <property type="nucleotide sequence ID" value="NZ_BPQM01000142.1"/>
</dbReference>
<sequence length="81" mass="8648">MGTGKRYGTDPAADAAEIPGVTLQRIAAALGVPIAVFIEGVAVEPRLHETLELLRLWSLVREPELAQRVLAFLAAVIAEQS</sequence>
<gene>
    <name evidence="1" type="ORF">NBEOAGPD_4761</name>
</gene>
<dbReference type="AlphaFoldDB" id="A0AA37MCP0"/>
<organism evidence="1 2">
    <name type="scientific">Methylobacterium gregans</name>
    <dbReference type="NCBI Taxonomy" id="374424"/>
    <lineage>
        <taxon>Bacteria</taxon>
        <taxon>Pseudomonadati</taxon>
        <taxon>Pseudomonadota</taxon>
        <taxon>Alphaproteobacteria</taxon>
        <taxon>Hyphomicrobiales</taxon>
        <taxon>Methylobacteriaceae</taxon>
        <taxon>Methylobacterium</taxon>
    </lineage>
</organism>
<reference evidence="1" key="1">
    <citation type="journal article" date="2016" name="Front. Microbiol.">
        <title>Genome Sequence of the Piezophilic, Mesophilic Sulfate-Reducing Bacterium Desulfovibrio indicus J2T.</title>
        <authorList>
            <person name="Cao J."/>
            <person name="Maignien L."/>
            <person name="Shao Z."/>
            <person name="Alain K."/>
            <person name="Jebbar M."/>
        </authorList>
    </citation>
    <scope>NUCLEOTIDE SEQUENCE</scope>
    <source>
        <strain evidence="1">NBRC 103626</strain>
    </source>
</reference>
<dbReference type="EMBL" id="BPQM01000142">
    <property type="protein sequence ID" value="GJD81510.1"/>
    <property type="molecule type" value="Genomic_DNA"/>
</dbReference>
<keyword evidence="2" id="KW-1185">Reference proteome</keyword>
<name>A0AA37MCP0_9HYPH</name>
<reference evidence="1" key="2">
    <citation type="submission" date="2021-08" db="EMBL/GenBank/DDBJ databases">
        <authorList>
            <person name="Tani A."/>
            <person name="Ola A."/>
            <person name="Ogura Y."/>
            <person name="Katsura K."/>
            <person name="Hayashi T."/>
        </authorList>
    </citation>
    <scope>NUCLEOTIDE SEQUENCE</scope>
    <source>
        <strain evidence="1">NBRC 103626</strain>
    </source>
</reference>
<dbReference type="Proteomes" id="UP001055108">
    <property type="component" value="Unassembled WGS sequence"/>
</dbReference>
<evidence type="ECO:0000313" key="2">
    <source>
        <dbReference type="Proteomes" id="UP001055108"/>
    </source>
</evidence>
<comment type="caution">
    <text evidence="1">The sequence shown here is derived from an EMBL/GenBank/DDBJ whole genome shotgun (WGS) entry which is preliminary data.</text>
</comment>
<protein>
    <submittedName>
        <fullName evidence="1">Uncharacterized protein</fullName>
    </submittedName>
</protein>
<evidence type="ECO:0000313" key="1">
    <source>
        <dbReference type="EMBL" id="GJD81510.1"/>
    </source>
</evidence>
<accession>A0AA37MCP0</accession>